<dbReference type="Gene3D" id="2.180.10.10">
    <property type="entry name" value="RHS repeat-associated core"/>
    <property type="match status" value="1"/>
</dbReference>
<feature type="non-terminal residue" evidence="3">
    <location>
        <position position="1"/>
    </location>
</feature>
<dbReference type="Proteomes" id="UP000727962">
    <property type="component" value="Unassembled WGS sequence"/>
</dbReference>
<evidence type="ECO:0000259" key="2">
    <source>
        <dbReference type="Pfam" id="PF25023"/>
    </source>
</evidence>
<proteinExistence type="predicted"/>
<comment type="caution">
    <text evidence="3">The sequence shown here is derived from an EMBL/GenBank/DDBJ whole genome shotgun (WGS) entry which is preliminary data.</text>
</comment>
<dbReference type="InterPro" id="IPR056823">
    <property type="entry name" value="TEN-like_YD-shell"/>
</dbReference>
<organism evidence="3 4">
    <name type="scientific">Fimbriimonas ginsengisoli</name>
    <dbReference type="NCBI Taxonomy" id="1005039"/>
    <lineage>
        <taxon>Bacteria</taxon>
        <taxon>Bacillati</taxon>
        <taxon>Armatimonadota</taxon>
        <taxon>Fimbriimonadia</taxon>
        <taxon>Fimbriimonadales</taxon>
        <taxon>Fimbriimonadaceae</taxon>
        <taxon>Fimbriimonas</taxon>
    </lineage>
</organism>
<dbReference type="Pfam" id="PF05593">
    <property type="entry name" value="RHS_repeat"/>
    <property type="match status" value="2"/>
</dbReference>
<name>A0A931LU60_FIMGI</name>
<gene>
    <name evidence="3" type="ORF">HYR64_02120</name>
</gene>
<dbReference type="PANTHER" id="PTHR32305:SF15">
    <property type="entry name" value="PROTEIN RHSA-RELATED"/>
    <property type="match status" value="1"/>
</dbReference>
<dbReference type="InterPro" id="IPR006530">
    <property type="entry name" value="YD"/>
</dbReference>
<evidence type="ECO:0000313" key="3">
    <source>
        <dbReference type="EMBL" id="MBI1755886.1"/>
    </source>
</evidence>
<dbReference type="NCBIfam" id="TIGR01643">
    <property type="entry name" value="YD_repeat_2x"/>
    <property type="match status" value="6"/>
</dbReference>
<dbReference type="EMBL" id="JACOSL010000014">
    <property type="protein sequence ID" value="MBI1755886.1"/>
    <property type="molecule type" value="Genomic_DNA"/>
</dbReference>
<accession>A0A931LU60</accession>
<dbReference type="Pfam" id="PF25023">
    <property type="entry name" value="TEN_YD-shell"/>
    <property type="match status" value="1"/>
</dbReference>
<feature type="domain" description="Teneurin-like YD-shell" evidence="2">
    <location>
        <begin position="179"/>
        <end position="285"/>
    </location>
</feature>
<sequence length="662" mass="70316">VTNGRGYARSYAYTARGEVSSLTLPDSAVEHWTYNGNGEISGYTNPLSQSITYGYDDAGRQTGITYPSGPNVTFAYDAAGRRTSMVDAIGTTSWTFDAASQATALNTPQGNMTYGYDSAGRRTSMVETGVGTTTYSYDADSRLTSLANPYSETTSRTYDADSRLSRQTFSSGAYTDLGYDSRSRVTSVTHKKSDATVISGESYVYDSASNLTSKTVDSATTTYGYDAIDQLTSETAPTFTATYTYDANGNRASKSQGGVTDTYTVDSGDKLTSTSTKSYAYDAAGRTTSVTSGGQTTTLAYDYEDRITSITYPSTATNTFTYNGLDTRVGKVDSAGTKTYKRDGAGVTDAVLSDGAANYTPGVSERRSGASKFYHSDRMGTDSRLTDSSQATTDTKTYDAFGTLVASTGSTPTPFGYAGNFGYQEDADSGLKLLGHRYYDPSTGRFLTRDPAKNGRNWYGYVQNNPLRFLDPAGLGAGALIGGLAGGAYGAEVGTLILPGPGTVVGACLGAAIGTLFGALYGDNETPQQATTDAVIAGASTLIAPGVSKLFGFVGTRTAENAAIQAWSNSPGQILARNRIQHEFGVVQVREEFEAAGYTVTVPKEYIPTRFGRRMPDLIVESGTDLWHVEVKTGGATYGGMQRIKDLALLMDKQIRTDVVHK</sequence>
<dbReference type="AlphaFoldDB" id="A0A931LU60"/>
<evidence type="ECO:0000313" key="4">
    <source>
        <dbReference type="Proteomes" id="UP000727962"/>
    </source>
</evidence>
<evidence type="ECO:0000256" key="1">
    <source>
        <dbReference type="ARBA" id="ARBA00022737"/>
    </source>
</evidence>
<keyword evidence="1" id="KW-0677">Repeat</keyword>
<dbReference type="InterPro" id="IPR031325">
    <property type="entry name" value="RHS_repeat"/>
</dbReference>
<dbReference type="NCBIfam" id="TIGR03696">
    <property type="entry name" value="Rhs_assc_core"/>
    <property type="match status" value="1"/>
</dbReference>
<protein>
    <submittedName>
        <fullName evidence="3">RHS repeat protein</fullName>
    </submittedName>
</protein>
<dbReference type="PANTHER" id="PTHR32305">
    <property type="match status" value="1"/>
</dbReference>
<dbReference type="InterPro" id="IPR022385">
    <property type="entry name" value="Rhs_assc_core"/>
</dbReference>
<reference evidence="3" key="1">
    <citation type="submission" date="2020-07" db="EMBL/GenBank/DDBJ databases">
        <title>Huge and variable diversity of episymbiotic CPR bacteria and DPANN archaea in groundwater ecosystems.</title>
        <authorList>
            <person name="He C.Y."/>
            <person name="Keren R."/>
            <person name="Whittaker M."/>
            <person name="Farag I.F."/>
            <person name="Doudna J."/>
            <person name="Cate J.H.D."/>
            <person name="Banfield J.F."/>
        </authorList>
    </citation>
    <scope>NUCLEOTIDE SEQUENCE</scope>
    <source>
        <strain evidence="3">NC_groundwater_17_Pr7_B-0.1um_64_12</strain>
    </source>
</reference>
<dbReference type="InterPro" id="IPR050708">
    <property type="entry name" value="T6SS_VgrG/RHS"/>
</dbReference>